<dbReference type="NCBIfam" id="TIGR00670">
    <property type="entry name" value="asp_carb_tr"/>
    <property type="match status" value="1"/>
</dbReference>
<gene>
    <name evidence="12" type="primary">pyrB</name>
    <name evidence="12" type="ORF">FNC33_08335</name>
</gene>
<dbReference type="GO" id="GO:0006520">
    <property type="term" value="P:amino acid metabolic process"/>
    <property type="evidence" value="ECO:0007669"/>
    <property type="project" value="InterPro"/>
</dbReference>
<dbReference type="GO" id="GO:0016597">
    <property type="term" value="F:amino acid binding"/>
    <property type="evidence" value="ECO:0007669"/>
    <property type="project" value="InterPro"/>
</dbReference>
<dbReference type="PRINTS" id="PR00100">
    <property type="entry name" value="AOTCASE"/>
</dbReference>
<dbReference type="FunFam" id="3.40.50.1370:FF:000002">
    <property type="entry name" value="Aspartate carbamoyltransferase 2"/>
    <property type="match status" value="1"/>
</dbReference>
<dbReference type="InterPro" id="IPR002082">
    <property type="entry name" value="Asp_carbamoyltransf"/>
</dbReference>
<dbReference type="Pfam" id="PF02729">
    <property type="entry name" value="OTCace_N"/>
    <property type="match status" value="1"/>
</dbReference>
<dbReference type="PANTHER" id="PTHR45753">
    <property type="entry name" value="ORNITHINE CARBAMOYLTRANSFERASE, MITOCHONDRIAL"/>
    <property type="match status" value="1"/>
</dbReference>
<dbReference type="GO" id="GO:0006207">
    <property type="term" value="P:'de novo' pyrimidine nucleobase biosynthetic process"/>
    <property type="evidence" value="ECO:0007669"/>
    <property type="project" value="InterPro"/>
</dbReference>
<dbReference type="PROSITE" id="PS00097">
    <property type="entry name" value="CARBAMOYLTRANSFERASE"/>
    <property type="match status" value="1"/>
</dbReference>
<dbReference type="InterPro" id="IPR006132">
    <property type="entry name" value="Asp/Orn_carbamoyltranf_P-bd"/>
</dbReference>
<accession>A0A6I4RYI6</accession>
<evidence type="ECO:0000259" key="10">
    <source>
        <dbReference type="Pfam" id="PF00185"/>
    </source>
</evidence>
<dbReference type="RefSeq" id="WP_003040812.1">
    <property type="nucleotide sequence ID" value="NZ_VJEZ01000012.1"/>
</dbReference>
<dbReference type="EMBL" id="VJEZ01000012">
    <property type="protein sequence ID" value="MWZ40540.1"/>
    <property type="molecule type" value="Genomic_DNA"/>
</dbReference>
<feature type="domain" description="Aspartate/ornithine carbamoyltransferase carbamoyl-P binding" evidence="11">
    <location>
        <begin position="6"/>
        <end position="146"/>
    </location>
</feature>
<dbReference type="SUPFAM" id="SSF53671">
    <property type="entry name" value="Aspartate/ornithine carbamoyltransferase"/>
    <property type="match status" value="1"/>
</dbReference>
<evidence type="ECO:0000256" key="5">
    <source>
        <dbReference type="ARBA" id="ARBA00022975"/>
    </source>
</evidence>
<comment type="pathway">
    <text evidence="1">Pyrimidine metabolism; UMP biosynthesis via de novo pathway; (S)-dihydroorotate from bicarbonate: step 2/3.</text>
</comment>
<dbReference type="GO" id="GO:0044205">
    <property type="term" value="P:'de novo' UMP biosynthetic process"/>
    <property type="evidence" value="ECO:0007669"/>
    <property type="project" value="UniProtKB-UniPathway"/>
</dbReference>
<evidence type="ECO:0000256" key="9">
    <source>
        <dbReference type="RuleBase" id="RU003634"/>
    </source>
</evidence>
<comment type="similarity">
    <text evidence="2">Belongs to the aspartate/ornithine carbamoyltransferase superfamily. ATCase family.</text>
</comment>
<dbReference type="Proteomes" id="UP000469081">
    <property type="component" value="Unassembled WGS sequence"/>
</dbReference>
<proteinExistence type="inferred from homology"/>
<dbReference type="PRINTS" id="PR00101">
    <property type="entry name" value="ATCASE"/>
</dbReference>
<dbReference type="Gene3D" id="3.40.50.1370">
    <property type="entry name" value="Aspartate/ornithine carbamoyltransferase"/>
    <property type="match status" value="2"/>
</dbReference>
<keyword evidence="4 9" id="KW-0808">Transferase</keyword>
<evidence type="ECO:0000313" key="12">
    <source>
        <dbReference type="EMBL" id="MWZ40540.1"/>
    </source>
</evidence>
<dbReference type="NCBIfam" id="NF002032">
    <property type="entry name" value="PRK00856.1"/>
    <property type="match status" value="1"/>
</dbReference>
<evidence type="ECO:0000256" key="7">
    <source>
        <dbReference type="ARBA" id="ARBA00048859"/>
    </source>
</evidence>
<feature type="domain" description="Aspartate/ornithine carbamoyltransferase Asp/Orn-binding" evidence="10">
    <location>
        <begin position="154"/>
        <end position="302"/>
    </location>
</feature>
<keyword evidence="5" id="KW-0665">Pyrimidine biosynthesis</keyword>
<dbReference type="EC" id="2.1.3.2" evidence="3 8"/>
<evidence type="ECO:0000256" key="3">
    <source>
        <dbReference type="ARBA" id="ARBA00013008"/>
    </source>
</evidence>
<evidence type="ECO:0000256" key="6">
    <source>
        <dbReference type="ARBA" id="ARBA00043884"/>
    </source>
</evidence>
<dbReference type="InterPro" id="IPR006130">
    <property type="entry name" value="Asp/Orn_carbamoylTrfase"/>
</dbReference>
<evidence type="ECO:0000256" key="1">
    <source>
        <dbReference type="ARBA" id="ARBA00004852"/>
    </source>
</evidence>
<dbReference type="InterPro" id="IPR006131">
    <property type="entry name" value="Asp_carbamoyltransf_Asp/Orn-bd"/>
</dbReference>
<dbReference type="GO" id="GO:0004070">
    <property type="term" value="F:aspartate carbamoyltransferase activity"/>
    <property type="evidence" value="ECO:0007669"/>
    <property type="project" value="UniProtKB-UniRule"/>
</dbReference>
<sequence length="308" mass="35358">MLSFQKLLRGDQITKDDLFKLFHQADIYKNKLANSEPIKDLEGKILASLFFEPSTRTRFSFESAMNRLGGKVISLENGSSSSTQKGETLDDTGRMIDQYADIIVMRHPKPHSVEEFSKYVNSPVINAGDGENEHPTQSLVDLYTIYSEKATLDNLKVGFLGDLKYGRTVHSLTNILAKYNASFKFISSKELQIPKKLKDFIIKNGNSFIELDKVSADVLEDLDVLYVTRVQRERFPDEESYLKNKDLCYLDRKHISPRSNFIILHPLPRVDEMDRSIDELECAKYFEQIKYSIPIRMALLSLLLKSQN</sequence>
<organism evidence="12 13">
    <name type="scientific">Francisella tularensis</name>
    <dbReference type="NCBI Taxonomy" id="263"/>
    <lineage>
        <taxon>Bacteria</taxon>
        <taxon>Pseudomonadati</taxon>
        <taxon>Pseudomonadota</taxon>
        <taxon>Gammaproteobacteria</taxon>
        <taxon>Thiotrichales</taxon>
        <taxon>Francisellaceae</taxon>
        <taxon>Francisella</taxon>
    </lineage>
</organism>
<dbReference type="UniPathway" id="UPA00070">
    <property type="reaction ID" value="UER00116"/>
</dbReference>
<dbReference type="AlphaFoldDB" id="A0A6I4RYI6"/>
<evidence type="ECO:0000256" key="8">
    <source>
        <dbReference type="NCBIfam" id="TIGR00670"/>
    </source>
</evidence>
<comment type="caution">
    <text evidence="12">The sequence shown here is derived from an EMBL/GenBank/DDBJ whole genome shotgun (WGS) entry which is preliminary data.</text>
</comment>
<reference evidence="12 13" key="1">
    <citation type="submission" date="2019-06" db="EMBL/GenBank/DDBJ databases">
        <title>Phylogeography and genetic diversity of Francisella tularensis subsp. holarctica in France (1947-2018).</title>
        <authorList>
            <person name="Kevin M."/>
            <person name="Madani N."/>
            <person name="Maurin M."/>
        </authorList>
    </citation>
    <scope>NUCLEOTIDE SEQUENCE [LARGE SCALE GENOMIC DNA]</scope>
    <source>
        <strain evidence="12 13">ATCC 15482</strain>
    </source>
</reference>
<comment type="function">
    <text evidence="6">Catalyzes the condensation of carbamoyl phosphate and aspartate to form carbamoyl aspartate and inorganic phosphate, the committed step in the de novo pyrimidine nucleotide biosynthesis pathway.</text>
</comment>
<protein>
    <recommendedName>
        <fullName evidence="3 8">Aspartate carbamoyltransferase</fullName>
        <ecNumber evidence="3 8">2.1.3.2</ecNumber>
    </recommendedName>
</protein>
<evidence type="ECO:0000259" key="11">
    <source>
        <dbReference type="Pfam" id="PF02729"/>
    </source>
</evidence>
<comment type="catalytic activity">
    <reaction evidence="7">
        <text>carbamoyl phosphate + L-aspartate = N-carbamoyl-L-aspartate + phosphate + H(+)</text>
        <dbReference type="Rhea" id="RHEA:20013"/>
        <dbReference type="ChEBI" id="CHEBI:15378"/>
        <dbReference type="ChEBI" id="CHEBI:29991"/>
        <dbReference type="ChEBI" id="CHEBI:32814"/>
        <dbReference type="ChEBI" id="CHEBI:43474"/>
        <dbReference type="ChEBI" id="CHEBI:58228"/>
        <dbReference type="EC" id="2.1.3.2"/>
    </reaction>
</comment>
<dbReference type="PANTHER" id="PTHR45753:SF6">
    <property type="entry name" value="ASPARTATE CARBAMOYLTRANSFERASE"/>
    <property type="match status" value="1"/>
</dbReference>
<dbReference type="Pfam" id="PF00185">
    <property type="entry name" value="OTCace"/>
    <property type="match status" value="1"/>
</dbReference>
<dbReference type="InterPro" id="IPR036901">
    <property type="entry name" value="Asp/Orn_carbamoylTrfase_sf"/>
</dbReference>
<evidence type="ECO:0000256" key="2">
    <source>
        <dbReference type="ARBA" id="ARBA00008896"/>
    </source>
</evidence>
<evidence type="ECO:0000313" key="13">
    <source>
        <dbReference type="Proteomes" id="UP000469081"/>
    </source>
</evidence>
<name>A0A6I4RYI6_FRATU</name>
<evidence type="ECO:0000256" key="4">
    <source>
        <dbReference type="ARBA" id="ARBA00022679"/>
    </source>
</evidence>